<evidence type="ECO:0000313" key="2">
    <source>
        <dbReference type="EMBL" id="MTB97223.1"/>
    </source>
</evidence>
<dbReference type="AlphaFoldDB" id="A0A6I3JGZ9"/>
<feature type="chain" id="PRO_5039034829" evidence="1">
    <location>
        <begin position="25"/>
        <end position="249"/>
    </location>
</feature>
<name>A0A6I3JGZ9_9ACTN</name>
<evidence type="ECO:0000256" key="1">
    <source>
        <dbReference type="SAM" id="SignalP"/>
    </source>
</evidence>
<evidence type="ECO:0000313" key="3">
    <source>
        <dbReference type="Proteomes" id="UP000433406"/>
    </source>
</evidence>
<reference evidence="2 3" key="1">
    <citation type="submission" date="2019-10" db="EMBL/GenBank/DDBJ databases">
        <title>Nocardioides novel species isolated from the excrement of Marmot.</title>
        <authorList>
            <person name="Zhang G."/>
        </authorList>
    </citation>
    <scope>NUCLEOTIDE SEQUENCE [LARGE SCALE GENOMIC DNA]</scope>
    <source>
        <strain evidence="3">zg-579</strain>
    </source>
</reference>
<comment type="caution">
    <text evidence="2">The sequence shown here is derived from an EMBL/GenBank/DDBJ whole genome shotgun (WGS) entry which is preliminary data.</text>
</comment>
<dbReference type="PROSITE" id="PS50093">
    <property type="entry name" value="PKD"/>
    <property type="match status" value="1"/>
</dbReference>
<feature type="signal peptide" evidence="1">
    <location>
        <begin position="1"/>
        <end position="24"/>
    </location>
</feature>
<dbReference type="Proteomes" id="UP000433406">
    <property type="component" value="Unassembled WGS sequence"/>
</dbReference>
<accession>A0A6I3JGZ9</accession>
<dbReference type="InterPro" id="IPR000601">
    <property type="entry name" value="PKD_dom"/>
</dbReference>
<dbReference type="RefSeq" id="WP_154616999.1">
    <property type="nucleotide sequence ID" value="NZ_CP053660.1"/>
</dbReference>
<sequence>MIRVLLLLLSAGASVLLTQVEARAGCTFVEQVVLVQGVATVQVHEVCDADQTSASAATGHSGPLPPRDSDLDAVCVRAALSTGLDPFEFCEPPSTEPAATAPQLTPGMVASAFQRIPLPAAELQVQPPNGRTLVNFATNFYTEQGDLTRTVTLLGRQVELRIHPTRYTWAFGDGTTTTTDQPGAPYPNLQVTHDYRTAGQVAPSVDTTYSAEFSVDGGPWQPVDGTVTIPGEAIGLRVLTATPTLVGYR</sequence>
<dbReference type="Gene3D" id="2.60.40.10">
    <property type="entry name" value="Immunoglobulins"/>
    <property type="match status" value="1"/>
</dbReference>
<gene>
    <name evidence="2" type="ORF">GGQ22_19320</name>
</gene>
<organism evidence="2 3">
    <name type="scientific">Nocardioides marmotae</name>
    <dbReference type="NCBI Taxonomy" id="2663857"/>
    <lineage>
        <taxon>Bacteria</taxon>
        <taxon>Bacillati</taxon>
        <taxon>Actinomycetota</taxon>
        <taxon>Actinomycetes</taxon>
        <taxon>Propionibacteriales</taxon>
        <taxon>Nocardioidaceae</taxon>
        <taxon>Nocardioides</taxon>
    </lineage>
</organism>
<dbReference type="InterPro" id="IPR013783">
    <property type="entry name" value="Ig-like_fold"/>
</dbReference>
<dbReference type="GO" id="GO:0005975">
    <property type="term" value="P:carbohydrate metabolic process"/>
    <property type="evidence" value="ECO:0007669"/>
    <property type="project" value="UniProtKB-ARBA"/>
</dbReference>
<protein>
    <submittedName>
        <fullName evidence="2">Uncharacterized protein</fullName>
    </submittedName>
</protein>
<proteinExistence type="predicted"/>
<keyword evidence="3" id="KW-1185">Reference proteome</keyword>
<dbReference type="EMBL" id="WLCI01000020">
    <property type="protein sequence ID" value="MTB97223.1"/>
    <property type="molecule type" value="Genomic_DNA"/>
</dbReference>
<keyword evidence="1" id="KW-0732">Signal</keyword>